<dbReference type="InterPro" id="IPR013783">
    <property type="entry name" value="Ig-like_fold"/>
</dbReference>
<keyword evidence="4" id="KW-1185">Reference proteome</keyword>
<dbReference type="PANTHER" id="PTHR34819">
    <property type="entry name" value="LARGE CYSTEINE-RICH PERIPLASMIC PROTEIN OMCB"/>
    <property type="match status" value="1"/>
</dbReference>
<gene>
    <name evidence="3" type="ORF">G4D72_13180</name>
</gene>
<sequence>MNNFLLIGLLKLNGSLKKQILSFLALVLLLSSQTIQAQAISPTNSVPRCFNCAPTGWVDLTGTPDVSDRNFAANTGIGGGNATWILAPLPLPPNAHNSWISIRDLGVVAAEEAVSTTITGLTAGRNYELVVYTMSVLSNQDGGGAPAVGNPAWRYSGTHIDLFRYRINNASIFTISPVSQNVWGTSRLPFTATGPTLTLDLLPGTNSAATNSPAGSAGIETVQVAITLNAINTVPVANNDSGTSTVLNGPVTFNAVANDIDFDIPGGTNPVFSGINSTTVDLNPAVAGIQNTFTSTNGVWTVSAAGVVTFTPNPGFIGTETIPYNVRDGFRIDGTSTPATSNNATLSATIAPESNLSITKSISDASPQFNTNVVFTLAVNNAGPSSATNVLVNDLLPNGYTFISATPSVGGYNSGTGDWTIGTLANGASATLTITAEVRPTGNYLNSATVTSDITDPVPGNNSSSAGATPVCNFTNAPKLNKN</sequence>
<comment type="caution">
    <text evidence="3">The sequence shown here is derived from an EMBL/GenBank/DDBJ whole genome shotgun (WGS) entry which is preliminary data.</text>
</comment>
<dbReference type="Proteomes" id="UP000800984">
    <property type="component" value="Unassembled WGS sequence"/>
</dbReference>
<feature type="chain" id="PRO_5045302658" evidence="1">
    <location>
        <begin position="38"/>
        <end position="483"/>
    </location>
</feature>
<organism evidence="3 4">
    <name type="scientific">Flavobacterium difficile</name>
    <dbReference type="NCBI Taxonomy" id="2709659"/>
    <lineage>
        <taxon>Bacteria</taxon>
        <taxon>Pseudomonadati</taxon>
        <taxon>Bacteroidota</taxon>
        <taxon>Flavobacteriia</taxon>
        <taxon>Flavobacteriales</taxon>
        <taxon>Flavobacteriaceae</taxon>
        <taxon>Flavobacterium</taxon>
    </lineage>
</organism>
<accession>A0ABX0IA12</accession>
<name>A0ABX0IA12_9FLAO</name>
<dbReference type="RefSeq" id="WP_166078206.1">
    <property type="nucleotide sequence ID" value="NZ_JAAJBT010000014.1"/>
</dbReference>
<protein>
    <submittedName>
        <fullName evidence="3">DUF11 domain-containing protein</fullName>
    </submittedName>
</protein>
<dbReference type="PANTHER" id="PTHR34819:SF3">
    <property type="entry name" value="CELL SURFACE PROTEIN"/>
    <property type="match status" value="1"/>
</dbReference>
<dbReference type="Pfam" id="PF17963">
    <property type="entry name" value="Big_9"/>
    <property type="match status" value="1"/>
</dbReference>
<keyword evidence="1" id="KW-0732">Signal</keyword>
<dbReference type="NCBIfam" id="TIGR01451">
    <property type="entry name" value="B_ant_repeat"/>
    <property type="match status" value="1"/>
</dbReference>
<dbReference type="InterPro" id="IPR051172">
    <property type="entry name" value="Chlamydia_OmcB"/>
</dbReference>
<proteinExistence type="predicted"/>
<evidence type="ECO:0000256" key="1">
    <source>
        <dbReference type="SAM" id="SignalP"/>
    </source>
</evidence>
<reference evidence="3 4" key="1">
    <citation type="submission" date="2020-02" db="EMBL/GenBank/DDBJ databases">
        <authorList>
            <person name="Chen W.-M."/>
        </authorList>
    </citation>
    <scope>NUCLEOTIDE SEQUENCE [LARGE SCALE GENOMIC DNA]</scope>
    <source>
        <strain evidence="3 4">KDG-16</strain>
    </source>
</reference>
<feature type="domain" description="DUF11" evidence="2">
    <location>
        <begin position="356"/>
        <end position="466"/>
    </location>
</feature>
<evidence type="ECO:0000313" key="3">
    <source>
        <dbReference type="EMBL" id="NHM03058.1"/>
    </source>
</evidence>
<dbReference type="EMBL" id="JAAJBT010000014">
    <property type="protein sequence ID" value="NHM03058.1"/>
    <property type="molecule type" value="Genomic_DNA"/>
</dbReference>
<feature type="signal peptide" evidence="1">
    <location>
        <begin position="1"/>
        <end position="37"/>
    </location>
</feature>
<dbReference type="Pfam" id="PF01345">
    <property type="entry name" value="DUF11"/>
    <property type="match status" value="1"/>
</dbReference>
<dbReference type="InterPro" id="IPR001434">
    <property type="entry name" value="OmcB-like_DUF11"/>
</dbReference>
<evidence type="ECO:0000313" key="4">
    <source>
        <dbReference type="Proteomes" id="UP000800984"/>
    </source>
</evidence>
<dbReference type="InterPro" id="IPR047589">
    <property type="entry name" value="DUF11_rpt"/>
</dbReference>
<evidence type="ECO:0000259" key="2">
    <source>
        <dbReference type="Pfam" id="PF01345"/>
    </source>
</evidence>
<dbReference type="Gene3D" id="2.60.40.10">
    <property type="entry name" value="Immunoglobulins"/>
    <property type="match status" value="1"/>
</dbReference>